<evidence type="ECO:0000256" key="6">
    <source>
        <dbReference type="ARBA" id="ARBA00022516"/>
    </source>
</evidence>
<dbReference type="InterPro" id="IPR050324">
    <property type="entry name" value="CDP-alcohol_PTase-I"/>
</dbReference>
<dbReference type="Pfam" id="PF01066">
    <property type="entry name" value="CDP-OH_P_transf"/>
    <property type="match status" value="1"/>
</dbReference>
<dbReference type="EC" id="2.7.8.8" evidence="4"/>
<evidence type="ECO:0000256" key="1">
    <source>
        <dbReference type="ARBA" id="ARBA00000287"/>
    </source>
</evidence>
<evidence type="ECO:0000256" key="5">
    <source>
        <dbReference type="ARBA" id="ARBA00017171"/>
    </source>
</evidence>
<keyword evidence="8 16" id="KW-0812">Transmembrane</keyword>
<dbReference type="InterPro" id="IPR004533">
    <property type="entry name" value="CDP-diaglyc--ser_O-PTrfase"/>
</dbReference>
<evidence type="ECO:0000313" key="18">
    <source>
        <dbReference type="Proteomes" id="UP000000422"/>
    </source>
</evidence>
<dbReference type="HOGENOM" id="CLU_049944_2_0_7"/>
<evidence type="ECO:0000256" key="16">
    <source>
        <dbReference type="SAM" id="Phobius"/>
    </source>
</evidence>
<evidence type="ECO:0000256" key="12">
    <source>
        <dbReference type="ARBA" id="ARBA00023209"/>
    </source>
</evidence>
<comment type="subcellular location">
    <subcellularLocation>
        <location evidence="2">Endomembrane system</location>
        <topology evidence="2">Multi-pass membrane protein</topology>
    </subcellularLocation>
</comment>
<dbReference type="GO" id="GO:0016020">
    <property type="term" value="C:membrane"/>
    <property type="evidence" value="ECO:0007669"/>
    <property type="project" value="InterPro"/>
</dbReference>
<feature type="transmembrane region" description="Helical" evidence="16">
    <location>
        <begin position="7"/>
        <end position="27"/>
    </location>
</feature>
<protein>
    <recommendedName>
        <fullName evidence="5">CDP-diacylglycerol--serine O-phosphatidyltransferase</fullName>
        <ecNumber evidence="4">2.7.8.8</ecNumber>
    </recommendedName>
    <alternativeName>
        <fullName evidence="14">Phosphatidylserine synthase</fullName>
    </alternativeName>
</protein>
<feature type="transmembrane region" description="Helical" evidence="16">
    <location>
        <begin position="124"/>
        <end position="144"/>
    </location>
</feature>
<name>Q7M9W5_WOLSU</name>
<dbReference type="KEGG" id="wsu:WS0623"/>
<dbReference type="InterPro" id="IPR043130">
    <property type="entry name" value="CDP-OH_PTrfase_TM_dom"/>
</dbReference>
<keyword evidence="18" id="KW-1185">Reference proteome</keyword>
<gene>
    <name evidence="17" type="primary">PSSA</name>
    <name evidence="17" type="ordered locus">WS0623</name>
</gene>
<dbReference type="GO" id="GO:0012505">
    <property type="term" value="C:endomembrane system"/>
    <property type="evidence" value="ECO:0007669"/>
    <property type="project" value="UniProtKB-SubCell"/>
</dbReference>
<feature type="transmembrane region" description="Helical" evidence="16">
    <location>
        <begin position="187"/>
        <end position="204"/>
    </location>
</feature>
<keyword evidence="6" id="KW-0444">Lipid biosynthesis</keyword>
<keyword evidence="7 15" id="KW-0808">Transferase</keyword>
<feature type="transmembrane region" description="Helical" evidence="16">
    <location>
        <begin position="94"/>
        <end position="112"/>
    </location>
</feature>
<dbReference type="Gene3D" id="1.20.120.1760">
    <property type="match status" value="1"/>
</dbReference>
<reference evidence="17 18" key="1">
    <citation type="journal article" date="2003" name="Proc. Natl. Acad. Sci. U.S.A.">
        <title>Complete genome sequence and analysis of Wolinella succinogenes.</title>
        <authorList>
            <person name="Baar C."/>
            <person name="Eppinger M."/>
            <person name="Raddatz G."/>
            <person name="Simon JM."/>
            <person name="Lanz C."/>
            <person name="Klimmek O."/>
            <person name="Nandakumar R."/>
            <person name="Gross R."/>
            <person name="Rosinus A."/>
            <person name="Keller H."/>
            <person name="Jagtap P."/>
            <person name="Linke B."/>
            <person name="Meyer F."/>
            <person name="Lederer H."/>
            <person name="Schuster S.C."/>
        </authorList>
    </citation>
    <scope>NUCLEOTIDE SEQUENCE [LARGE SCALE GENOMIC DNA]</scope>
    <source>
        <strain evidence="18">ATCC 29543 / DSM 1740 / CCUG 13145 / JCM 31913 / LMG 7466 / NCTC 11488 / FDC 602W</strain>
    </source>
</reference>
<feature type="transmembrane region" description="Helical" evidence="16">
    <location>
        <begin position="210"/>
        <end position="230"/>
    </location>
</feature>
<keyword evidence="10" id="KW-0443">Lipid metabolism</keyword>
<dbReference type="InterPro" id="IPR000462">
    <property type="entry name" value="CDP-OH_P_trans"/>
</dbReference>
<comment type="similarity">
    <text evidence="3 15">Belongs to the CDP-alcohol phosphatidyltransferase class-I family.</text>
</comment>
<accession>Q7M9W5</accession>
<evidence type="ECO:0000256" key="2">
    <source>
        <dbReference type="ARBA" id="ARBA00004127"/>
    </source>
</evidence>
<comment type="catalytic activity">
    <reaction evidence="1">
        <text>a CDP-1,2-diacyl-sn-glycerol + L-serine = a 1,2-diacyl-sn-glycero-3-phospho-L-serine + CMP + H(+)</text>
        <dbReference type="Rhea" id="RHEA:16913"/>
        <dbReference type="ChEBI" id="CHEBI:15378"/>
        <dbReference type="ChEBI" id="CHEBI:33384"/>
        <dbReference type="ChEBI" id="CHEBI:57262"/>
        <dbReference type="ChEBI" id="CHEBI:58332"/>
        <dbReference type="ChEBI" id="CHEBI:60377"/>
        <dbReference type="EC" id="2.7.8.8"/>
    </reaction>
</comment>
<evidence type="ECO:0000256" key="7">
    <source>
        <dbReference type="ARBA" id="ARBA00022679"/>
    </source>
</evidence>
<keyword evidence="11 16" id="KW-0472">Membrane</keyword>
<dbReference type="NCBIfam" id="TIGR00473">
    <property type="entry name" value="pssA"/>
    <property type="match status" value="1"/>
</dbReference>
<dbReference type="InterPro" id="IPR048254">
    <property type="entry name" value="CDP_ALCOHOL_P_TRANSF_CS"/>
</dbReference>
<evidence type="ECO:0000256" key="14">
    <source>
        <dbReference type="ARBA" id="ARBA00032361"/>
    </source>
</evidence>
<dbReference type="Proteomes" id="UP000000422">
    <property type="component" value="Chromosome"/>
</dbReference>
<dbReference type="PANTHER" id="PTHR14269:SF61">
    <property type="entry name" value="CDP-DIACYLGLYCEROL--SERINE O-PHOSPHATIDYLTRANSFERASE"/>
    <property type="match status" value="1"/>
</dbReference>
<evidence type="ECO:0000313" key="17">
    <source>
        <dbReference type="EMBL" id="CAE09754.1"/>
    </source>
</evidence>
<dbReference type="STRING" id="273121.WS0623"/>
<keyword evidence="9 16" id="KW-1133">Transmembrane helix</keyword>
<evidence type="ECO:0000256" key="8">
    <source>
        <dbReference type="ARBA" id="ARBA00022692"/>
    </source>
</evidence>
<dbReference type="RefSeq" id="WP_011138554.1">
    <property type="nucleotide sequence ID" value="NC_005090.1"/>
</dbReference>
<feature type="transmembrane region" description="Helical" evidence="16">
    <location>
        <begin position="156"/>
        <end position="175"/>
    </location>
</feature>
<organism evidence="18">
    <name type="scientific">Wolinella succinogenes (strain ATCC 29543 / DSM 1740 / CCUG 13145 / JCM 31913 / LMG 7466 / NCTC 11488 / FDC 602W)</name>
    <name type="common">Vibrio succinogenes</name>
    <dbReference type="NCBI Taxonomy" id="273121"/>
    <lineage>
        <taxon>Bacteria</taxon>
        <taxon>Pseudomonadati</taxon>
        <taxon>Campylobacterota</taxon>
        <taxon>Epsilonproteobacteria</taxon>
        <taxon>Campylobacterales</taxon>
        <taxon>Helicobacteraceae</taxon>
        <taxon>Wolinella</taxon>
    </lineage>
</organism>
<dbReference type="GO" id="GO:0003882">
    <property type="term" value="F:CDP-diacylglycerol-serine O-phosphatidyltransferase activity"/>
    <property type="evidence" value="ECO:0007669"/>
    <property type="project" value="UniProtKB-EC"/>
</dbReference>
<dbReference type="AlphaFoldDB" id="Q7M9W5"/>
<evidence type="ECO:0000256" key="3">
    <source>
        <dbReference type="ARBA" id="ARBA00010441"/>
    </source>
</evidence>
<evidence type="ECO:0000256" key="4">
    <source>
        <dbReference type="ARBA" id="ARBA00013174"/>
    </source>
</evidence>
<dbReference type="PANTHER" id="PTHR14269">
    <property type="entry name" value="CDP-DIACYLGLYCEROL--GLYCEROL-3-PHOSPHATE 3-PHOSPHATIDYLTRANSFERASE-RELATED"/>
    <property type="match status" value="1"/>
</dbReference>
<sequence length="243" mass="27134">MKINPLYILPNLFTGASVYLGILSMAYAFKGRFELACWLIMLAMIFDGLDGRVARLTGTTSKFGIEFDSLADVVAFGVAPAMVLYFYLGQYFGKFGIMVSGLYVVFGAIRLARFNVSTSNAEPNVFIGLPIPSAAVFVVSWILMQINYSMFDRFGYVILAMTLGVAILMVSNVRYPSFKKMDKSEVNFKKAIVLLMMLLALVYLYPMEGITILITSYILFGLGRALYFFFKFKIRHHGDGTAS</sequence>
<evidence type="ECO:0000256" key="15">
    <source>
        <dbReference type="RuleBase" id="RU003750"/>
    </source>
</evidence>
<dbReference type="EMBL" id="BX571658">
    <property type="protein sequence ID" value="CAE09754.1"/>
    <property type="molecule type" value="Genomic_DNA"/>
</dbReference>
<evidence type="ECO:0000256" key="11">
    <source>
        <dbReference type="ARBA" id="ARBA00023136"/>
    </source>
</evidence>
<keyword evidence="12" id="KW-0594">Phospholipid biosynthesis</keyword>
<dbReference type="GO" id="GO:0008654">
    <property type="term" value="P:phospholipid biosynthetic process"/>
    <property type="evidence" value="ECO:0007669"/>
    <property type="project" value="UniProtKB-KW"/>
</dbReference>
<evidence type="ECO:0000256" key="10">
    <source>
        <dbReference type="ARBA" id="ARBA00023098"/>
    </source>
</evidence>
<evidence type="ECO:0000256" key="9">
    <source>
        <dbReference type="ARBA" id="ARBA00022989"/>
    </source>
</evidence>
<dbReference type="eggNOG" id="COG1183">
    <property type="taxonomic scope" value="Bacteria"/>
</dbReference>
<dbReference type="PROSITE" id="PS00379">
    <property type="entry name" value="CDP_ALCOHOL_P_TRANSF"/>
    <property type="match status" value="1"/>
</dbReference>
<proteinExistence type="inferred from homology"/>
<keyword evidence="13" id="KW-1208">Phospholipid metabolism</keyword>
<evidence type="ECO:0000256" key="13">
    <source>
        <dbReference type="ARBA" id="ARBA00023264"/>
    </source>
</evidence>